<feature type="transmembrane region" description="Helical" evidence="2">
    <location>
        <begin position="276"/>
        <end position="308"/>
    </location>
</feature>
<dbReference type="EMBL" id="CAJNDS010000646">
    <property type="protein sequence ID" value="CAE7225228.1"/>
    <property type="molecule type" value="Genomic_DNA"/>
</dbReference>
<reference evidence="3" key="1">
    <citation type="submission" date="2021-02" db="EMBL/GenBank/DDBJ databases">
        <authorList>
            <person name="Dougan E. K."/>
            <person name="Rhodes N."/>
            <person name="Thang M."/>
            <person name="Chan C."/>
        </authorList>
    </citation>
    <scope>NUCLEOTIDE SEQUENCE</scope>
</reference>
<keyword evidence="2" id="KW-0472">Membrane</keyword>
<keyword evidence="2" id="KW-1133">Transmembrane helix</keyword>
<feature type="transmembrane region" description="Helical" evidence="2">
    <location>
        <begin position="110"/>
        <end position="130"/>
    </location>
</feature>
<keyword evidence="4" id="KW-1185">Reference proteome</keyword>
<feature type="transmembrane region" description="Helical" evidence="2">
    <location>
        <begin position="6"/>
        <end position="24"/>
    </location>
</feature>
<comment type="caution">
    <text evidence="3">The sequence shown here is derived from an EMBL/GenBank/DDBJ whole genome shotgun (WGS) entry which is preliminary data.</text>
</comment>
<dbReference type="PANTHER" id="PTHR11319:SF35">
    <property type="entry name" value="OUTER MEMBRANE PROTEIN PMPC-RELATED"/>
    <property type="match status" value="1"/>
</dbReference>
<dbReference type="AlphaFoldDB" id="A0A812KJ86"/>
<keyword evidence="2" id="KW-0812">Transmembrane</keyword>
<dbReference type="PANTHER" id="PTHR11319">
    <property type="entry name" value="G PROTEIN-COUPLED RECEPTOR-RELATED"/>
    <property type="match status" value="1"/>
</dbReference>
<proteinExistence type="predicted"/>
<feature type="transmembrane region" description="Helical" evidence="2">
    <location>
        <begin position="151"/>
        <end position="171"/>
    </location>
</feature>
<evidence type="ECO:0000313" key="4">
    <source>
        <dbReference type="Proteomes" id="UP000604046"/>
    </source>
</evidence>
<protein>
    <submittedName>
        <fullName evidence="3">Uncharacterized protein</fullName>
    </submittedName>
</protein>
<dbReference type="OrthoDB" id="437623at2759"/>
<accession>A0A812KJ86</accession>
<gene>
    <name evidence="3" type="ORF">SNAT2548_LOCUS8669</name>
</gene>
<sequence length="531" mass="59340">MVQIAAYAIPTMVLLISLAMVCMAQHHKKVTKEKNKHVLQTLSGLREAIAQNFQYLQILSIVSLFKVRWPPLLSEIWATIRSITTDLITIPSLGCILPHPSSFNEMLARYLIPVVVAVMTLISWLLVRLVHKGLRVCPCRRAQTLRAQLKVRGIQILELLVLTGCLFYSLIVRNGFIVFTCSTGPNGVSSVVIYPHIDCPSTGADLSDWLQLLPFALTYNLIFSVGFTLLVFYAARQVAAHLVRTDFTDSGPWHFVATEFRDTYTWWLFFKMTKDLLINILAAVFTNLGSIQLLSTAVLSTIYGYLCAQHHPYRDTMNNVLEVWCALSVAAICFFASGMGFAYDAEDDYAETALESAGLGEDGTLRAQILLSFQLISFVGGFGITFLQLVAELPGAQRWLPKSVRRREPEDIDAAKEQLQVAFKAADFSKYDAVAVIRNFALLQESRALLHATEWHMQRTGSLARLMPGRHFMAQLIKKESNLSRQLDEDSDDGELSGPQNQGVALSDDEAMPTPEQAGNNESCEYETVRF</sequence>
<feature type="transmembrane region" description="Helical" evidence="2">
    <location>
        <begin position="209"/>
        <end position="235"/>
    </location>
</feature>
<feature type="transmembrane region" description="Helical" evidence="2">
    <location>
        <begin position="369"/>
        <end position="391"/>
    </location>
</feature>
<organism evidence="3 4">
    <name type="scientific">Symbiodinium natans</name>
    <dbReference type="NCBI Taxonomy" id="878477"/>
    <lineage>
        <taxon>Eukaryota</taxon>
        <taxon>Sar</taxon>
        <taxon>Alveolata</taxon>
        <taxon>Dinophyceae</taxon>
        <taxon>Suessiales</taxon>
        <taxon>Symbiodiniaceae</taxon>
        <taxon>Symbiodinium</taxon>
    </lineage>
</organism>
<feature type="region of interest" description="Disordered" evidence="1">
    <location>
        <begin position="484"/>
        <end position="531"/>
    </location>
</feature>
<evidence type="ECO:0000256" key="1">
    <source>
        <dbReference type="SAM" id="MobiDB-lite"/>
    </source>
</evidence>
<dbReference type="Proteomes" id="UP000604046">
    <property type="component" value="Unassembled WGS sequence"/>
</dbReference>
<evidence type="ECO:0000313" key="3">
    <source>
        <dbReference type="EMBL" id="CAE7225228.1"/>
    </source>
</evidence>
<evidence type="ECO:0000256" key="2">
    <source>
        <dbReference type="SAM" id="Phobius"/>
    </source>
</evidence>
<feature type="transmembrane region" description="Helical" evidence="2">
    <location>
        <begin position="320"/>
        <end position="343"/>
    </location>
</feature>
<name>A0A812KJ86_9DINO</name>